<dbReference type="Pfam" id="PF01494">
    <property type="entry name" value="FAD_binding_3"/>
    <property type="match status" value="1"/>
</dbReference>
<name>A0A9P6JA18_MORAP</name>
<accession>A0A9P6JA18</accession>
<dbReference type="SUPFAM" id="SSF51905">
    <property type="entry name" value="FAD/NAD(P)-binding domain"/>
    <property type="match status" value="1"/>
</dbReference>
<dbReference type="GO" id="GO:0071949">
    <property type="term" value="F:FAD binding"/>
    <property type="evidence" value="ECO:0007669"/>
    <property type="project" value="InterPro"/>
</dbReference>
<evidence type="ECO:0000256" key="1">
    <source>
        <dbReference type="ARBA" id="ARBA00007992"/>
    </source>
</evidence>
<dbReference type="GO" id="GO:0004497">
    <property type="term" value="F:monooxygenase activity"/>
    <property type="evidence" value="ECO:0007669"/>
    <property type="project" value="InterPro"/>
</dbReference>
<reference evidence="7" key="1">
    <citation type="journal article" date="2020" name="Fungal Divers.">
        <title>Resolving the Mortierellaceae phylogeny through synthesis of multi-gene phylogenetics and phylogenomics.</title>
        <authorList>
            <person name="Vandepol N."/>
            <person name="Liber J."/>
            <person name="Desiro A."/>
            <person name="Na H."/>
            <person name="Kennedy M."/>
            <person name="Barry K."/>
            <person name="Grigoriev I.V."/>
            <person name="Miller A.N."/>
            <person name="O'Donnell K."/>
            <person name="Stajich J.E."/>
            <person name="Bonito G."/>
        </authorList>
    </citation>
    <scope>NUCLEOTIDE SEQUENCE</scope>
    <source>
        <strain evidence="7">CK1249</strain>
    </source>
</reference>
<evidence type="ECO:0000256" key="2">
    <source>
        <dbReference type="ARBA" id="ARBA00022630"/>
    </source>
</evidence>
<gene>
    <name evidence="7" type="ORF">BGZ70_007138</name>
</gene>
<dbReference type="Proteomes" id="UP000738359">
    <property type="component" value="Unassembled WGS sequence"/>
</dbReference>
<sequence>MANDSPASHVMIVGAGLGGLLLGILLERAGVPYQIYEKATVIKPLGSAMGFGANILPVFEQLGLLDELLKVSYPCPSVDMYDPQLNTLGGFEFEQYRERTGYDTIMFARPALHDLLLSHVPAEKIKYGKRVLSLLQNENGVMIRCSDGTSYEGDILVGADGAHSGVRQSLYQALAAGLPSSDKESMNAGHICMVGTTKSLDAEKYPALKDEVAHCKRIIGEKSSYSWSVVTVPENKVCWALISQLDAKEAMCTTFKNSEWGPESNAAMIKDCYDFPSQGAVNAFQDAVILANCIYDMPSVTHENIMAAFKDYKSQRYPHAKYQIDKTRIMGKMLYGQTWSERLTRHLIFNWIPKRIQTEQFLKDASYRPQCTFLPYVKNRGTVPVLEQKRSKPRSAPETAVTI</sequence>
<dbReference type="InterPro" id="IPR036188">
    <property type="entry name" value="FAD/NAD-bd_sf"/>
</dbReference>
<evidence type="ECO:0000259" key="6">
    <source>
        <dbReference type="Pfam" id="PF01494"/>
    </source>
</evidence>
<keyword evidence="4" id="KW-0560">Oxidoreductase</keyword>
<dbReference type="InterPro" id="IPR050562">
    <property type="entry name" value="FAD_mOase_fung"/>
</dbReference>
<evidence type="ECO:0000256" key="3">
    <source>
        <dbReference type="ARBA" id="ARBA00022827"/>
    </source>
</evidence>
<evidence type="ECO:0000256" key="4">
    <source>
        <dbReference type="ARBA" id="ARBA00023002"/>
    </source>
</evidence>
<comment type="similarity">
    <text evidence="1">Belongs to the paxM FAD-dependent monooxygenase family.</text>
</comment>
<keyword evidence="2" id="KW-0285">Flavoprotein</keyword>
<feature type="domain" description="FAD-binding" evidence="6">
    <location>
        <begin position="9"/>
        <end position="172"/>
    </location>
</feature>
<evidence type="ECO:0000313" key="7">
    <source>
        <dbReference type="EMBL" id="KAF9963873.1"/>
    </source>
</evidence>
<comment type="caution">
    <text evidence="7">The sequence shown here is derived from an EMBL/GenBank/DDBJ whole genome shotgun (WGS) entry which is preliminary data.</text>
</comment>
<dbReference type="AlphaFoldDB" id="A0A9P6JA18"/>
<dbReference type="PRINTS" id="PR00420">
    <property type="entry name" value="RNGMNOXGNASE"/>
</dbReference>
<dbReference type="InterPro" id="IPR002938">
    <property type="entry name" value="FAD-bd"/>
</dbReference>
<dbReference type="OrthoDB" id="655030at2759"/>
<keyword evidence="3" id="KW-0274">FAD</keyword>
<feature type="transmembrane region" description="Helical" evidence="5">
    <location>
        <begin position="6"/>
        <end position="26"/>
    </location>
</feature>
<dbReference type="EMBL" id="JAAAHY010000430">
    <property type="protein sequence ID" value="KAF9963873.1"/>
    <property type="molecule type" value="Genomic_DNA"/>
</dbReference>
<dbReference type="Gene3D" id="3.50.50.60">
    <property type="entry name" value="FAD/NAD(P)-binding domain"/>
    <property type="match status" value="1"/>
</dbReference>
<keyword evidence="5" id="KW-0812">Transmembrane</keyword>
<keyword evidence="8" id="KW-1185">Reference proteome</keyword>
<dbReference type="PANTHER" id="PTHR47356:SF2">
    <property type="entry name" value="FAD-BINDING DOMAIN-CONTAINING PROTEIN-RELATED"/>
    <property type="match status" value="1"/>
</dbReference>
<proteinExistence type="inferred from homology"/>
<evidence type="ECO:0000256" key="5">
    <source>
        <dbReference type="SAM" id="Phobius"/>
    </source>
</evidence>
<evidence type="ECO:0000313" key="8">
    <source>
        <dbReference type="Proteomes" id="UP000738359"/>
    </source>
</evidence>
<organism evidence="7 8">
    <name type="scientific">Mortierella alpina</name>
    <name type="common">Oleaginous fungus</name>
    <name type="synonym">Mortierella renispora</name>
    <dbReference type="NCBI Taxonomy" id="64518"/>
    <lineage>
        <taxon>Eukaryota</taxon>
        <taxon>Fungi</taxon>
        <taxon>Fungi incertae sedis</taxon>
        <taxon>Mucoromycota</taxon>
        <taxon>Mortierellomycotina</taxon>
        <taxon>Mortierellomycetes</taxon>
        <taxon>Mortierellales</taxon>
        <taxon>Mortierellaceae</taxon>
        <taxon>Mortierella</taxon>
    </lineage>
</organism>
<keyword evidence="5" id="KW-1133">Transmembrane helix</keyword>
<dbReference type="PANTHER" id="PTHR47356">
    <property type="entry name" value="FAD-DEPENDENT MONOOXYGENASE ASQG-RELATED"/>
    <property type="match status" value="1"/>
</dbReference>
<keyword evidence="5" id="KW-0472">Membrane</keyword>
<protein>
    <recommendedName>
        <fullName evidence="6">FAD-binding domain-containing protein</fullName>
    </recommendedName>
</protein>